<dbReference type="SUPFAM" id="SSF118196">
    <property type="entry name" value="YaeB-like"/>
    <property type="match status" value="1"/>
</dbReference>
<organism evidence="5">
    <name type="scientific">Timema genevievae</name>
    <name type="common">Walking stick</name>
    <dbReference type="NCBI Taxonomy" id="629358"/>
    <lineage>
        <taxon>Eukaryota</taxon>
        <taxon>Metazoa</taxon>
        <taxon>Ecdysozoa</taxon>
        <taxon>Arthropoda</taxon>
        <taxon>Hexapoda</taxon>
        <taxon>Insecta</taxon>
        <taxon>Pterygota</taxon>
        <taxon>Neoptera</taxon>
        <taxon>Polyneoptera</taxon>
        <taxon>Phasmatodea</taxon>
        <taxon>Timematodea</taxon>
        <taxon>Timematoidea</taxon>
        <taxon>Timematidae</taxon>
        <taxon>Timema</taxon>
    </lineage>
</organism>
<feature type="domain" description="TsaA-like" evidence="4">
    <location>
        <begin position="119"/>
        <end position="257"/>
    </location>
</feature>
<dbReference type="Gene3D" id="2.40.30.70">
    <property type="entry name" value="YaeB-like"/>
    <property type="match status" value="1"/>
</dbReference>
<sequence>MPKQANAIYHILRDVDRWSYLDEIADRVSKAERDRHMDELKERRQIQDQDLRQNRQEETTEEEVKKKQQIKSLNHSQQKEVERIHTVLESWQCQSCRCSPAMPIGDTTLPNVPEETILLRPVGLVSTWFPEKRATPRQPGICASSQGKLTLYNSVFTNPEHALEGLECFSHMWILFYFHKNDSTHVRAKVSPPRLNGARTGVFGTRSPHRPSPIGLSLVSIDKIDGATVYFSGVDMVDGTPVIDIKPFIPQYDNPVHYESPDSTTVPSSRLMDGREAENETPASASAGHTDNVGTVLSLGNSMDRSSLRVESRIGEREAPDGEEEISSPSTATASISVQSERTSVSPSTQVRVPSWITQPPVSKLSVTFTDRAKAQLEEISCISGTVESPLVSIKNVLQEDPRSVYLRERWGNQFYTFLICNLHVSCKFNDCDHTVAVFQVKSAGKLCECGQPEWQCSVHGTSC</sequence>
<feature type="region of interest" description="Disordered" evidence="3">
    <location>
        <begin position="254"/>
        <end position="352"/>
    </location>
</feature>
<evidence type="ECO:0000256" key="3">
    <source>
        <dbReference type="SAM" id="MobiDB-lite"/>
    </source>
</evidence>
<comment type="similarity">
    <text evidence="2">Belongs to the tRNA methyltransferase O family.</text>
</comment>
<dbReference type="NCBIfam" id="TIGR00104">
    <property type="entry name" value="tRNA_TsaA"/>
    <property type="match status" value="1"/>
</dbReference>
<reference evidence="5" key="1">
    <citation type="submission" date="2020-11" db="EMBL/GenBank/DDBJ databases">
        <authorList>
            <person name="Tran Van P."/>
        </authorList>
    </citation>
    <scope>NUCLEOTIDE SEQUENCE</scope>
</reference>
<feature type="compositionally biased region" description="Polar residues" evidence="3">
    <location>
        <begin position="281"/>
        <end position="305"/>
    </location>
</feature>
<dbReference type="PANTHER" id="PTHR12818:SF0">
    <property type="entry name" value="TRNA (ADENINE(37)-N6)-METHYLTRANSFERASE"/>
    <property type="match status" value="1"/>
</dbReference>
<feature type="compositionally biased region" description="Basic and acidic residues" evidence="3">
    <location>
        <begin position="31"/>
        <end position="66"/>
    </location>
</feature>
<dbReference type="Pfam" id="PF01980">
    <property type="entry name" value="TrmO_N"/>
    <property type="match status" value="1"/>
</dbReference>
<evidence type="ECO:0000313" key="5">
    <source>
        <dbReference type="EMBL" id="CAD7589544.1"/>
    </source>
</evidence>
<protein>
    <recommendedName>
        <fullName evidence="4">TsaA-like domain-containing protein</fullName>
    </recommendedName>
</protein>
<dbReference type="EMBL" id="OE840116">
    <property type="protein sequence ID" value="CAD7589544.1"/>
    <property type="molecule type" value="Genomic_DNA"/>
</dbReference>
<keyword evidence="1" id="KW-0949">S-adenosyl-L-methionine</keyword>
<name>A0A7R9JV46_TIMGE</name>
<feature type="region of interest" description="Disordered" evidence="3">
    <location>
        <begin position="31"/>
        <end position="76"/>
    </location>
</feature>
<dbReference type="Gene3D" id="3.30.2310.10">
    <property type="entry name" value="YaeB-like"/>
    <property type="match status" value="1"/>
</dbReference>
<dbReference type="InterPro" id="IPR036413">
    <property type="entry name" value="YaeB-like_sf"/>
</dbReference>
<dbReference type="InterPro" id="IPR040372">
    <property type="entry name" value="YaeB-like"/>
</dbReference>
<feature type="compositionally biased region" description="Low complexity" evidence="3">
    <location>
        <begin position="327"/>
        <end position="337"/>
    </location>
</feature>
<dbReference type="CDD" id="cd09281">
    <property type="entry name" value="UPF0066"/>
    <property type="match status" value="1"/>
</dbReference>
<evidence type="ECO:0000259" key="4">
    <source>
        <dbReference type="PROSITE" id="PS51668"/>
    </source>
</evidence>
<accession>A0A7R9JV46</accession>
<feature type="compositionally biased region" description="Basic and acidic residues" evidence="3">
    <location>
        <begin position="306"/>
        <end position="320"/>
    </location>
</feature>
<dbReference type="InterPro" id="IPR036414">
    <property type="entry name" value="YaeB_N_sf"/>
</dbReference>
<evidence type="ECO:0000256" key="2">
    <source>
        <dbReference type="ARBA" id="ARBA00033753"/>
    </source>
</evidence>
<feature type="compositionally biased region" description="Polar residues" evidence="3">
    <location>
        <begin position="338"/>
        <end position="352"/>
    </location>
</feature>
<dbReference type="PROSITE" id="PS51668">
    <property type="entry name" value="TSAA_2"/>
    <property type="match status" value="1"/>
</dbReference>
<gene>
    <name evidence="5" type="ORF">TGEB3V08_LOCUS3478</name>
</gene>
<evidence type="ECO:0000256" key="1">
    <source>
        <dbReference type="ARBA" id="ARBA00022691"/>
    </source>
</evidence>
<dbReference type="InterPro" id="IPR023370">
    <property type="entry name" value="TrmO-like_N"/>
</dbReference>
<proteinExistence type="inferred from homology"/>
<dbReference type="PANTHER" id="PTHR12818">
    <property type="entry name" value="TRNA (ADENINE(37)-N6)-METHYLTRANSFERASE"/>
    <property type="match status" value="1"/>
</dbReference>
<dbReference type="AlphaFoldDB" id="A0A7R9JV46"/>